<evidence type="ECO:0000256" key="23">
    <source>
        <dbReference type="SAM" id="SignalP"/>
    </source>
</evidence>
<keyword evidence="9 22" id="KW-0812">Transmembrane</keyword>
<dbReference type="OMA" id="NSFITEC"/>
<evidence type="ECO:0000256" key="9">
    <source>
        <dbReference type="ARBA" id="ARBA00022692"/>
    </source>
</evidence>
<dbReference type="PANTHER" id="PTHR48056">
    <property type="entry name" value="LRR RECEPTOR-LIKE SERINE/THREONINE-PROTEIN KINASE-RELATED"/>
    <property type="match status" value="1"/>
</dbReference>
<sequence length="603" mass="65947">MKIICYTVQFFLLYHSVFSSANTNNNDSYVDEQALLVFRNSIISDPHKTLSTWTANTNFCTWIGITCNLLMRVSSIDIGSRGFKGYISPFVGNLSHLEKFNISNNTFQGGIPPQLCHKLGNLQELYLWGNQLSGPIPASIGNYSKLVLIGLSFNKINGTVPLELGNLSICGGMLYTPACPSREKSGLPIPGESGGPIPGESGGPLPGKSGGQGHFNVLFVYITVAGMVYCLYIAFLWKCYCGSQKSELSDDLGHPRISYKELSIATNGFAKGNLLGVGSVGSVYKGVLDDGTLIAVKVLNLHNNSAYNSFITECRVLRKVMHRNLIRVITSCSNLDFKGLVLEFMCNGNLEKQLHCDTSMRNIGGVCNMNLQTRLQIAIDIARGLAYLHHDCSIQVVHCDLKPSNVLLDYYMTARLADFGNAQILSENSMHTVSSPKTLKGTLGYIAPEYGISANVSTKGDVYSYGILLLEILTRKRPTHHMFADGLNLRIWVNMVFPDRIAEVIDNSLMQCNGGATDVICHCLIEMTRVALLCTKASPTDRPSMAQVVELLESIDMTLKGSRLETKYPSDPHQMLGGTTSVTNRGNAVRGHSTSTWSSTFSI</sequence>
<dbReference type="InterPro" id="IPR013210">
    <property type="entry name" value="LRR_N_plant-typ"/>
</dbReference>
<keyword evidence="26" id="KW-1185">Reference proteome</keyword>
<keyword evidence="6" id="KW-0597">Phosphoprotein</keyword>
<dbReference type="InterPro" id="IPR050647">
    <property type="entry name" value="Plant_LRR-RLKs"/>
</dbReference>
<dbReference type="SUPFAM" id="SSF56112">
    <property type="entry name" value="Protein kinase-like (PK-like)"/>
    <property type="match status" value="1"/>
</dbReference>
<gene>
    <name evidence="25" type="ORF">KI387_032991</name>
</gene>
<evidence type="ECO:0000313" key="25">
    <source>
        <dbReference type="EMBL" id="KAH9288874.1"/>
    </source>
</evidence>
<keyword evidence="4" id="KW-1003">Cell membrane</keyword>
<dbReference type="SMART" id="SM00220">
    <property type="entry name" value="S_TKc"/>
    <property type="match status" value="1"/>
</dbReference>
<dbReference type="Pfam" id="PF00069">
    <property type="entry name" value="Pkinase"/>
    <property type="match status" value="1"/>
</dbReference>
<dbReference type="Gene3D" id="3.80.10.10">
    <property type="entry name" value="Ribonuclease Inhibitor"/>
    <property type="match status" value="1"/>
</dbReference>
<comment type="caution">
    <text evidence="25">The sequence shown here is derived from an EMBL/GenBank/DDBJ whole genome shotgun (WGS) entry which is preliminary data.</text>
</comment>
<evidence type="ECO:0000313" key="26">
    <source>
        <dbReference type="Proteomes" id="UP000824469"/>
    </source>
</evidence>
<proteinExistence type="inferred from homology"/>
<dbReference type="SUPFAM" id="SSF52058">
    <property type="entry name" value="L domain-like"/>
    <property type="match status" value="1"/>
</dbReference>
<name>A0AA38C2S0_TAXCH</name>
<evidence type="ECO:0000256" key="20">
    <source>
        <dbReference type="ARBA" id="ARBA00048679"/>
    </source>
</evidence>
<reference evidence="25 26" key="1">
    <citation type="journal article" date="2021" name="Nat. Plants">
        <title>The Taxus genome provides insights into paclitaxel biosynthesis.</title>
        <authorList>
            <person name="Xiong X."/>
            <person name="Gou J."/>
            <person name="Liao Q."/>
            <person name="Li Y."/>
            <person name="Zhou Q."/>
            <person name="Bi G."/>
            <person name="Li C."/>
            <person name="Du R."/>
            <person name="Wang X."/>
            <person name="Sun T."/>
            <person name="Guo L."/>
            <person name="Liang H."/>
            <person name="Lu P."/>
            <person name="Wu Y."/>
            <person name="Zhang Z."/>
            <person name="Ro D.K."/>
            <person name="Shang Y."/>
            <person name="Huang S."/>
            <person name="Yan J."/>
        </authorList>
    </citation>
    <scope>NUCLEOTIDE SEQUENCE [LARGE SCALE GENOMIC DNA]</scope>
    <source>
        <strain evidence="25">Ta-2019</strain>
    </source>
</reference>
<feature type="domain" description="Protein kinase" evidence="24">
    <location>
        <begin position="269"/>
        <end position="559"/>
    </location>
</feature>
<dbReference type="Gene3D" id="3.30.200.20">
    <property type="entry name" value="Phosphorylase Kinase, domain 1"/>
    <property type="match status" value="1"/>
</dbReference>
<feature type="signal peptide" evidence="23">
    <location>
        <begin position="1"/>
        <end position="19"/>
    </location>
</feature>
<protein>
    <recommendedName>
        <fullName evidence="3">non-specific serine/threonine protein kinase</fullName>
        <ecNumber evidence="3">2.7.11.1</ecNumber>
    </recommendedName>
</protein>
<keyword evidence="17" id="KW-0675">Receptor</keyword>
<dbReference type="EC" id="2.7.11.1" evidence="3"/>
<keyword evidence="12" id="KW-0547">Nucleotide-binding</keyword>
<evidence type="ECO:0000256" key="1">
    <source>
        <dbReference type="ARBA" id="ARBA00004162"/>
    </source>
</evidence>
<evidence type="ECO:0000256" key="8">
    <source>
        <dbReference type="ARBA" id="ARBA00022679"/>
    </source>
</evidence>
<evidence type="ECO:0000256" key="2">
    <source>
        <dbReference type="ARBA" id="ARBA00008684"/>
    </source>
</evidence>
<evidence type="ECO:0000256" key="13">
    <source>
        <dbReference type="ARBA" id="ARBA00022777"/>
    </source>
</evidence>
<dbReference type="GO" id="GO:0005886">
    <property type="term" value="C:plasma membrane"/>
    <property type="evidence" value="ECO:0007669"/>
    <property type="project" value="UniProtKB-SubCell"/>
</dbReference>
<keyword evidence="10 23" id="KW-0732">Signal</keyword>
<feature type="compositionally biased region" description="Polar residues" evidence="21">
    <location>
        <begin position="577"/>
        <end position="603"/>
    </location>
</feature>
<evidence type="ECO:0000259" key="24">
    <source>
        <dbReference type="PROSITE" id="PS50011"/>
    </source>
</evidence>
<keyword evidence="5" id="KW-0723">Serine/threonine-protein kinase</keyword>
<keyword evidence="13" id="KW-0418">Kinase</keyword>
<evidence type="ECO:0000256" key="10">
    <source>
        <dbReference type="ARBA" id="ARBA00022729"/>
    </source>
</evidence>
<keyword evidence="18" id="KW-0325">Glycoprotein</keyword>
<dbReference type="GO" id="GO:0005524">
    <property type="term" value="F:ATP binding"/>
    <property type="evidence" value="ECO:0007669"/>
    <property type="project" value="UniProtKB-KW"/>
</dbReference>
<dbReference type="EMBL" id="JAHRHJ020003813">
    <property type="protein sequence ID" value="KAH9288874.1"/>
    <property type="molecule type" value="Genomic_DNA"/>
</dbReference>
<comment type="catalytic activity">
    <reaction evidence="20">
        <text>L-seryl-[protein] + ATP = O-phospho-L-seryl-[protein] + ADP + H(+)</text>
        <dbReference type="Rhea" id="RHEA:17989"/>
        <dbReference type="Rhea" id="RHEA-COMP:9863"/>
        <dbReference type="Rhea" id="RHEA-COMP:11604"/>
        <dbReference type="ChEBI" id="CHEBI:15378"/>
        <dbReference type="ChEBI" id="CHEBI:29999"/>
        <dbReference type="ChEBI" id="CHEBI:30616"/>
        <dbReference type="ChEBI" id="CHEBI:83421"/>
        <dbReference type="ChEBI" id="CHEBI:456216"/>
        <dbReference type="EC" id="2.7.11.1"/>
    </reaction>
</comment>
<feature type="non-terminal residue" evidence="25">
    <location>
        <position position="603"/>
    </location>
</feature>
<dbReference type="PANTHER" id="PTHR48056:SF73">
    <property type="entry name" value="LRR RECEPTOR-LIKE SERINE_THREONINE-PROTEIN KINASE EFR"/>
    <property type="match status" value="1"/>
</dbReference>
<keyword evidence="7" id="KW-0433">Leucine-rich repeat</keyword>
<evidence type="ECO:0000256" key="5">
    <source>
        <dbReference type="ARBA" id="ARBA00022527"/>
    </source>
</evidence>
<comment type="similarity">
    <text evidence="2">Belongs to the protein kinase superfamily. Ser/Thr protein kinase family.</text>
</comment>
<dbReference type="AlphaFoldDB" id="A0AA38C2S0"/>
<dbReference type="FunFam" id="3.80.10.10:FF:000400">
    <property type="entry name" value="Nuclear pore complex protein NUP107"/>
    <property type="match status" value="1"/>
</dbReference>
<dbReference type="InterPro" id="IPR011009">
    <property type="entry name" value="Kinase-like_dom_sf"/>
</dbReference>
<feature type="chain" id="PRO_5041398988" description="non-specific serine/threonine protein kinase" evidence="23">
    <location>
        <begin position="20"/>
        <end position="603"/>
    </location>
</feature>
<dbReference type="PROSITE" id="PS00108">
    <property type="entry name" value="PROTEIN_KINASE_ST"/>
    <property type="match status" value="1"/>
</dbReference>
<evidence type="ECO:0000256" key="3">
    <source>
        <dbReference type="ARBA" id="ARBA00012513"/>
    </source>
</evidence>
<feature type="region of interest" description="Disordered" evidence="21">
    <location>
        <begin position="568"/>
        <end position="603"/>
    </location>
</feature>
<keyword evidence="8" id="KW-0808">Transferase</keyword>
<evidence type="ECO:0000256" key="14">
    <source>
        <dbReference type="ARBA" id="ARBA00022840"/>
    </source>
</evidence>
<dbReference type="GO" id="GO:0033612">
    <property type="term" value="F:receptor serine/threonine kinase binding"/>
    <property type="evidence" value="ECO:0007669"/>
    <property type="project" value="TreeGrafter"/>
</dbReference>
<dbReference type="Gene3D" id="1.10.510.10">
    <property type="entry name" value="Transferase(Phosphotransferase) domain 1"/>
    <property type="match status" value="1"/>
</dbReference>
<dbReference type="FunFam" id="1.10.510.10:FF:000358">
    <property type="entry name" value="Putative leucine-rich repeat receptor-like serine/threonine-protein kinase"/>
    <property type="match status" value="1"/>
</dbReference>
<dbReference type="InterPro" id="IPR032675">
    <property type="entry name" value="LRR_dom_sf"/>
</dbReference>
<evidence type="ECO:0000256" key="21">
    <source>
        <dbReference type="SAM" id="MobiDB-lite"/>
    </source>
</evidence>
<dbReference type="GO" id="GO:0004674">
    <property type="term" value="F:protein serine/threonine kinase activity"/>
    <property type="evidence" value="ECO:0007669"/>
    <property type="project" value="UniProtKB-KW"/>
</dbReference>
<evidence type="ECO:0000256" key="4">
    <source>
        <dbReference type="ARBA" id="ARBA00022475"/>
    </source>
</evidence>
<evidence type="ECO:0000256" key="12">
    <source>
        <dbReference type="ARBA" id="ARBA00022741"/>
    </source>
</evidence>
<keyword evidence="15 22" id="KW-1133">Transmembrane helix</keyword>
<evidence type="ECO:0000256" key="15">
    <source>
        <dbReference type="ARBA" id="ARBA00022989"/>
    </source>
</evidence>
<organism evidence="25 26">
    <name type="scientific">Taxus chinensis</name>
    <name type="common">Chinese yew</name>
    <name type="synonym">Taxus wallichiana var. chinensis</name>
    <dbReference type="NCBI Taxonomy" id="29808"/>
    <lineage>
        <taxon>Eukaryota</taxon>
        <taxon>Viridiplantae</taxon>
        <taxon>Streptophyta</taxon>
        <taxon>Embryophyta</taxon>
        <taxon>Tracheophyta</taxon>
        <taxon>Spermatophyta</taxon>
        <taxon>Pinopsida</taxon>
        <taxon>Pinidae</taxon>
        <taxon>Conifers II</taxon>
        <taxon>Cupressales</taxon>
        <taxon>Taxaceae</taxon>
        <taxon>Taxus</taxon>
    </lineage>
</organism>
<dbReference type="Pfam" id="PF08263">
    <property type="entry name" value="LRRNT_2"/>
    <property type="match status" value="1"/>
</dbReference>
<feature type="transmembrane region" description="Helical" evidence="22">
    <location>
        <begin position="218"/>
        <end position="237"/>
    </location>
</feature>
<dbReference type="CDD" id="cd14066">
    <property type="entry name" value="STKc_IRAK"/>
    <property type="match status" value="1"/>
</dbReference>
<keyword evidence="11" id="KW-0677">Repeat</keyword>
<evidence type="ECO:0000256" key="16">
    <source>
        <dbReference type="ARBA" id="ARBA00023136"/>
    </source>
</evidence>
<dbReference type="InterPro" id="IPR001611">
    <property type="entry name" value="Leu-rich_rpt"/>
</dbReference>
<accession>A0AA38C2S0</accession>
<evidence type="ECO:0000256" key="6">
    <source>
        <dbReference type="ARBA" id="ARBA00022553"/>
    </source>
</evidence>
<evidence type="ECO:0000256" key="18">
    <source>
        <dbReference type="ARBA" id="ARBA00023180"/>
    </source>
</evidence>
<dbReference type="FunFam" id="3.30.200.20:FF:000661">
    <property type="entry name" value="Serine-threonine protein kinase plant-type"/>
    <property type="match status" value="1"/>
</dbReference>
<dbReference type="Pfam" id="PF00560">
    <property type="entry name" value="LRR_1"/>
    <property type="match status" value="2"/>
</dbReference>
<evidence type="ECO:0000256" key="17">
    <source>
        <dbReference type="ARBA" id="ARBA00023170"/>
    </source>
</evidence>
<dbReference type="InterPro" id="IPR000719">
    <property type="entry name" value="Prot_kinase_dom"/>
</dbReference>
<evidence type="ECO:0000256" key="22">
    <source>
        <dbReference type="SAM" id="Phobius"/>
    </source>
</evidence>
<keyword evidence="14" id="KW-0067">ATP-binding</keyword>
<evidence type="ECO:0000256" key="7">
    <source>
        <dbReference type="ARBA" id="ARBA00022614"/>
    </source>
</evidence>
<dbReference type="Proteomes" id="UP000824469">
    <property type="component" value="Unassembled WGS sequence"/>
</dbReference>
<dbReference type="PROSITE" id="PS50011">
    <property type="entry name" value="PROTEIN_KINASE_DOM"/>
    <property type="match status" value="1"/>
</dbReference>
<comment type="subcellular location">
    <subcellularLocation>
        <location evidence="1">Cell membrane</location>
        <topology evidence="1">Single-pass membrane protein</topology>
    </subcellularLocation>
</comment>
<comment type="catalytic activity">
    <reaction evidence="19">
        <text>L-threonyl-[protein] + ATP = O-phospho-L-threonyl-[protein] + ADP + H(+)</text>
        <dbReference type="Rhea" id="RHEA:46608"/>
        <dbReference type="Rhea" id="RHEA-COMP:11060"/>
        <dbReference type="Rhea" id="RHEA-COMP:11605"/>
        <dbReference type="ChEBI" id="CHEBI:15378"/>
        <dbReference type="ChEBI" id="CHEBI:30013"/>
        <dbReference type="ChEBI" id="CHEBI:30616"/>
        <dbReference type="ChEBI" id="CHEBI:61977"/>
        <dbReference type="ChEBI" id="CHEBI:456216"/>
        <dbReference type="EC" id="2.7.11.1"/>
    </reaction>
</comment>
<keyword evidence="16 22" id="KW-0472">Membrane</keyword>
<evidence type="ECO:0000256" key="11">
    <source>
        <dbReference type="ARBA" id="ARBA00022737"/>
    </source>
</evidence>
<dbReference type="InterPro" id="IPR008271">
    <property type="entry name" value="Ser/Thr_kinase_AS"/>
</dbReference>
<evidence type="ECO:0000256" key="19">
    <source>
        <dbReference type="ARBA" id="ARBA00047899"/>
    </source>
</evidence>